<dbReference type="Pfam" id="PF01814">
    <property type="entry name" value="Hemerythrin"/>
    <property type="match status" value="1"/>
</dbReference>
<dbReference type="CDD" id="cd12108">
    <property type="entry name" value="Hr-like"/>
    <property type="match status" value="1"/>
</dbReference>
<dbReference type="RefSeq" id="WP_131334884.1">
    <property type="nucleotide sequence ID" value="NZ_SJJZ01000001.1"/>
</dbReference>
<organism evidence="2 3">
    <name type="scientific">Kribbella soli</name>
    <dbReference type="NCBI Taxonomy" id="1124743"/>
    <lineage>
        <taxon>Bacteria</taxon>
        <taxon>Bacillati</taxon>
        <taxon>Actinomycetota</taxon>
        <taxon>Actinomycetes</taxon>
        <taxon>Propionibacteriales</taxon>
        <taxon>Kribbellaceae</taxon>
        <taxon>Kribbella</taxon>
    </lineage>
</organism>
<evidence type="ECO:0000313" key="2">
    <source>
        <dbReference type="EMBL" id="TCC10471.1"/>
    </source>
</evidence>
<evidence type="ECO:0000259" key="1">
    <source>
        <dbReference type="Pfam" id="PF01814"/>
    </source>
</evidence>
<gene>
    <name evidence="2" type="ORF">E0H45_03900</name>
</gene>
<keyword evidence="3" id="KW-1185">Reference proteome</keyword>
<reference evidence="2 3" key="1">
    <citation type="submission" date="2019-02" db="EMBL/GenBank/DDBJ databases">
        <title>Kribbella capetownensis sp. nov. and Kribbella speibonae sp. nov., isolated from soil.</title>
        <authorList>
            <person name="Curtis S.M."/>
            <person name="Norton I."/>
            <person name="Everest G.J."/>
            <person name="Meyers P.R."/>
        </authorList>
    </citation>
    <scope>NUCLEOTIDE SEQUENCE [LARGE SCALE GENOMIC DNA]</scope>
    <source>
        <strain evidence="2 3">KCTC 29219</strain>
    </source>
</reference>
<dbReference type="InterPro" id="IPR012312">
    <property type="entry name" value="Hemerythrin-like"/>
</dbReference>
<comment type="caution">
    <text evidence="2">The sequence shown here is derived from an EMBL/GenBank/DDBJ whole genome shotgun (WGS) entry which is preliminary data.</text>
</comment>
<proteinExistence type="predicted"/>
<evidence type="ECO:0000313" key="3">
    <source>
        <dbReference type="Proteomes" id="UP000292346"/>
    </source>
</evidence>
<name>A0A4R0HIC6_9ACTN</name>
<sequence length="213" mass="22879">MGEMSMNKAIHAAVRRDLGRFLDALEQFPDGDRTRAAQLGAAWQNFDSQLTRHHEGEHEIAWPALQKLGVSAELLAQLDAEHDTMAGALAASRTALGALQNSASAADAATARAAIQELQRVTVEHLDHEEAEIEPVYQANVGTPELKAMGREFAKVGPAQGGTFFAWALDGATPAESAAITSTVPKPVLTVILGIFGRSYRKSVAPTWRTLNR</sequence>
<dbReference type="EMBL" id="SJJZ01000001">
    <property type="protein sequence ID" value="TCC10471.1"/>
    <property type="molecule type" value="Genomic_DNA"/>
</dbReference>
<dbReference type="Gene3D" id="1.20.120.520">
    <property type="entry name" value="nmb1532 protein domain like"/>
    <property type="match status" value="1"/>
</dbReference>
<dbReference type="OrthoDB" id="5197650at2"/>
<feature type="domain" description="Hemerythrin-like" evidence="1">
    <location>
        <begin position="9"/>
        <end position="135"/>
    </location>
</feature>
<accession>A0A4R0HIC6</accession>
<dbReference type="Proteomes" id="UP000292346">
    <property type="component" value="Unassembled WGS sequence"/>
</dbReference>
<protein>
    <submittedName>
        <fullName evidence="2">Hemerythrin domain-containing protein</fullName>
    </submittedName>
</protein>
<dbReference type="AlphaFoldDB" id="A0A4R0HIC6"/>